<dbReference type="EMBL" id="JAVDPF010000024">
    <property type="protein sequence ID" value="KAL1872575.1"/>
    <property type="molecule type" value="Genomic_DNA"/>
</dbReference>
<organism evidence="2 3">
    <name type="scientific">Paecilomyces lecythidis</name>
    <dbReference type="NCBI Taxonomy" id="3004212"/>
    <lineage>
        <taxon>Eukaryota</taxon>
        <taxon>Fungi</taxon>
        <taxon>Dikarya</taxon>
        <taxon>Ascomycota</taxon>
        <taxon>Pezizomycotina</taxon>
        <taxon>Eurotiomycetes</taxon>
        <taxon>Eurotiomycetidae</taxon>
        <taxon>Eurotiales</taxon>
        <taxon>Thermoascaceae</taxon>
        <taxon>Paecilomyces</taxon>
    </lineage>
</organism>
<dbReference type="Proteomes" id="UP001583193">
    <property type="component" value="Unassembled WGS sequence"/>
</dbReference>
<feature type="compositionally biased region" description="Basic residues" evidence="1">
    <location>
        <begin position="177"/>
        <end position="186"/>
    </location>
</feature>
<accession>A0ABR3X9G5</accession>
<keyword evidence="3" id="KW-1185">Reference proteome</keyword>
<proteinExistence type="predicted"/>
<feature type="compositionally biased region" description="Polar residues" evidence="1">
    <location>
        <begin position="200"/>
        <end position="209"/>
    </location>
</feature>
<feature type="compositionally biased region" description="Basic and acidic residues" evidence="1">
    <location>
        <begin position="141"/>
        <end position="153"/>
    </location>
</feature>
<feature type="compositionally biased region" description="Polar residues" evidence="1">
    <location>
        <begin position="128"/>
        <end position="140"/>
    </location>
</feature>
<protein>
    <submittedName>
        <fullName evidence="2">Uncharacterized protein</fullName>
    </submittedName>
</protein>
<evidence type="ECO:0000313" key="2">
    <source>
        <dbReference type="EMBL" id="KAL1872575.1"/>
    </source>
</evidence>
<sequence>MLQGRPRSRNLDPRLCIVDTAQALNPEAKIFDPTHATKVEVPRNNDPLLNVKSLPTTVSSSPTTAFSFESVSTRSHGQSSLSTSSIDAAVTRLRQIIGIGEKDTASSSDSDIDSPRSALAEVSDAFTNTIQNENPQPSLSNEDKNHITEEKTASRKRAHVVHGESNSKPKGNNNSSRGRRGRKRPLKKEETCGETGTETDNPQGSQASSPVRKHARKVNASQRKNNFAYGSRYWHMMTMPNWRDKTPQR</sequence>
<comment type="caution">
    <text evidence="2">The sequence shown here is derived from an EMBL/GenBank/DDBJ whole genome shotgun (WGS) entry which is preliminary data.</text>
</comment>
<evidence type="ECO:0000313" key="3">
    <source>
        <dbReference type="Proteomes" id="UP001583193"/>
    </source>
</evidence>
<evidence type="ECO:0000256" key="1">
    <source>
        <dbReference type="SAM" id="MobiDB-lite"/>
    </source>
</evidence>
<gene>
    <name evidence="2" type="ORF">Plec18167_006693</name>
</gene>
<reference evidence="2 3" key="1">
    <citation type="journal article" date="2024" name="IMA Fungus">
        <title>IMA Genome - F19 : A genome assembly and annotation guide to empower mycologists, including annotated draft genome sequences of Ceratocystis pirilliformis, Diaporthe australafricana, Fusarium ophioides, Paecilomyces lecythidis, and Sporothrix stenoceras.</title>
        <authorList>
            <person name="Aylward J."/>
            <person name="Wilson A.M."/>
            <person name="Visagie C.M."/>
            <person name="Spraker J."/>
            <person name="Barnes I."/>
            <person name="Buitendag C."/>
            <person name="Ceriani C."/>
            <person name="Del Mar Angel L."/>
            <person name="du Plessis D."/>
            <person name="Fuchs T."/>
            <person name="Gasser K."/>
            <person name="Kramer D."/>
            <person name="Li W."/>
            <person name="Munsamy K."/>
            <person name="Piso A."/>
            <person name="Price J.L."/>
            <person name="Sonnekus B."/>
            <person name="Thomas C."/>
            <person name="van der Nest A."/>
            <person name="van Dijk A."/>
            <person name="van Heerden A."/>
            <person name="van Vuuren N."/>
            <person name="Yilmaz N."/>
            <person name="Duong T.A."/>
            <person name="van der Merwe N.A."/>
            <person name="Wingfield M.J."/>
            <person name="Wingfield B.D."/>
        </authorList>
    </citation>
    <scope>NUCLEOTIDE SEQUENCE [LARGE SCALE GENOMIC DNA]</scope>
    <source>
        <strain evidence="2 3">CMW 18167</strain>
    </source>
</reference>
<name>A0ABR3X9G5_9EURO</name>
<feature type="region of interest" description="Disordered" evidence="1">
    <location>
        <begin position="128"/>
        <end position="229"/>
    </location>
</feature>